<dbReference type="SUPFAM" id="SSF50249">
    <property type="entry name" value="Nucleic acid-binding proteins"/>
    <property type="match status" value="1"/>
</dbReference>
<dbReference type="InterPro" id="IPR019984">
    <property type="entry name" value="Ribosomal_uS17_bact/chlr"/>
</dbReference>
<keyword evidence="4 8" id="KW-0699">rRNA-binding</keyword>
<dbReference type="NCBIfam" id="NF004123">
    <property type="entry name" value="PRK05610.1"/>
    <property type="match status" value="1"/>
</dbReference>
<comment type="caution">
    <text evidence="9">The sequence shown here is derived from an EMBL/GenBank/DDBJ whole genome shotgun (WGS) entry which is preliminary data.</text>
</comment>
<protein>
    <recommendedName>
        <fullName evidence="8">Small ribosomal subunit protein uS17</fullName>
    </recommendedName>
</protein>
<name>A0A2W0H367_9BACI</name>
<dbReference type="FunFam" id="2.40.50.140:FF:000026">
    <property type="entry name" value="30S ribosomal protein S17"/>
    <property type="match status" value="1"/>
</dbReference>
<dbReference type="GO" id="GO:0022627">
    <property type="term" value="C:cytosolic small ribosomal subunit"/>
    <property type="evidence" value="ECO:0007669"/>
    <property type="project" value="UniProtKB-UniRule"/>
</dbReference>
<gene>
    <name evidence="8" type="primary">rpsQ</name>
    <name evidence="9" type="ORF">CR205_19225</name>
</gene>
<evidence type="ECO:0000256" key="7">
    <source>
        <dbReference type="ARBA" id="ARBA00023274"/>
    </source>
</evidence>
<reference evidence="9 10" key="1">
    <citation type="submission" date="2017-10" db="EMBL/GenBank/DDBJ databases">
        <title>Bacillus sp. nov., a halophilic bacterium isolated from a Yangshapao Lake.</title>
        <authorList>
            <person name="Wang H."/>
        </authorList>
    </citation>
    <scope>NUCLEOTIDE SEQUENCE [LARGE SCALE GENOMIC DNA]</scope>
    <source>
        <strain evidence="9 10">YSP-3</strain>
    </source>
</reference>
<dbReference type="PRINTS" id="PR00973">
    <property type="entry name" value="RIBOSOMALS17"/>
</dbReference>
<dbReference type="NCBIfam" id="TIGR03635">
    <property type="entry name" value="uS17_bact"/>
    <property type="match status" value="1"/>
</dbReference>
<evidence type="ECO:0000256" key="5">
    <source>
        <dbReference type="ARBA" id="ARBA00022884"/>
    </source>
</evidence>
<comment type="similarity">
    <text evidence="2 8">Belongs to the universal ribosomal protein uS17 family.</text>
</comment>
<evidence type="ECO:0000256" key="4">
    <source>
        <dbReference type="ARBA" id="ARBA00022730"/>
    </source>
</evidence>
<dbReference type="InterPro" id="IPR000266">
    <property type="entry name" value="Ribosomal_uS17"/>
</dbReference>
<dbReference type="GO" id="GO:0003735">
    <property type="term" value="F:structural constituent of ribosome"/>
    <property type="evidence" value="ECO:0007669"/>
    <property type="project" value="UniProtKB-UniRule"/>
</dbReference>
<comment type="subunit">
    <text evidence="3 8">Part of the 30S ribosomal subunit.</text>
</comment>
<dbReference type="OrthoDB" id="9811714at2"/>
<keyword evidence="7 8" id="KW-0687">Ribonucleoprotein</keyword>
<dbReference type="EMBL" id="PDOF01000004">
    <property type="protein sequence ID" value="PYZ95647.1"/>
    <property type="molecule type" value="Genomic_DNA"/>
</dbReference>
<dbReference type="CDD" id="cd00364">
    <property type="entry name" value="Ribosomal_uS17"/>
    <property type="match status" value="1"/>
</dbReference>
<dbReference type="HAMAP" id="MF_01345_B">
    <property type="entry name" value="Ribosomal_uS17_B"/>
    <property type="match status" value="1"/>
</dbReference>
<dbReference type="InterPro" id="IPR012340">
    <property type="entry name" value="NA-bd_OB-fold"/>
</dbReference>
<keyword evidence="6 8" id="KW-0689">Ribosomal protein</keyword>
<evidence type="ECO:0000256" key="8">
    <source>
        <dbReference type="HAMAP-Rule" id="MF_01345"/>
    </source>
</evidence>
<dbReference type="Gene3D" id="2.40.50.140">
    <property type="entry name" value="Nucleic acid-binding proteins"/>
    <property type="match status" value="1"/>
</dbReference>
<dbReference type="PANTHER" id="PTHR10744:SF1">
    <property type="entry name" value="SMALL RIBOSOMAL SUBUNIT PROTEIN US17M"/>
    <property type="match status" value="1"/>
</dbReference>
<dbReference type="Proteomes" id="UP000248066">
    <property type="component" value="Unassembled WGS sequence"/>
</dbReference>
<evidence type="ECO:0000256" key="1">
    <source>
        <dbReference type="ARBA" id="ARBA00002932"/>
    </source>
</evidence>
<dbReference type="AlphaFoldDB" id="A0A2W0H367"/>
<evidence type="ECO:0000256" key="3">
    <source>
        <dbReference type="ARBA" id="ARBA00011458"/>
    </source>
</evidence>
<accession>A0A2W0H367</accession>
<keyword evidence="10" id="KW-1185">Reference proteome</keyword>
<dbReference type="PANTHER" id="PTHR10744">
    <property type="entry name" value="40S RIBOSOMAL PROTEIN S11 FAMILY MEMBER"/>
    <property type="match status" value="1"/>
</dbReference>
<comment type="function">
    <text evidence="1 8">One of the primary rRNA binding proteins, it binds specifically to the 5'-end of 16S ribosomal RNA.</text>
</comment>
<sequence>MAERNNRKSYTGRVVSDKMDKTITVVVETYKMHPLYGKRVKYSKKLKAHDENNTAKLNDVVRVMETRPLSKDKRFRLVEVVEEAVII</sequence>
<evidence type="ECO:0000313" key="9">
    <source>
        <dbReference type="EMBL" id="PYZ95647.1"/>
    </source>
</evidence>
<evidence type="ECO:0000256" key="6">
    <source>
        <dbReference type="ARBA" id="ARBA00022980"/>
    </source>
</evidence>
<dbReference type="GO" id="GO:0006412">
    <property type="term" value="P:translation"/>
    <property type="evidence" value="ECO:0007669"/>
    <property type="project" value="UniProtKB-UniRule"/>
</dbReference>
<keyword evidence="5 8" id="KW-0694">RNA-binding</keyword>
<evidence type="ECO:0000256" key="2">
    <source>
        <dbReference type="ARBA" id="ARBA00010254"/>
    </source>
</evidence>
<proteinExistence type="inferred from homology"/>
<dbReference type="GO" id="GO:0019843">
    <property type="term" value="F:rRNA binding"/>
    <property type="evidence" value="ECO:0007669"/>
    <property type="project" value="UniProtKB-UniRule"/>
</dbReference>
<organism evidence="9 10">
    <name type="scientific">Alteribacter lacisalsi</name>
    <dbReference type="NCBI Taxonomy" id="2045244"/>
    <lineage>
        <taxon>Bacteria</taxon>
        <taxon>Bacillati</taxon>
        <taxon>Bacillota</taxon>
        <taxon>Bacilli</taxon>
        <taxon>Bacillales</taxon>
        <taxon>Bacillaceae</taxon>
        <taxon>Alteribacter</taxon>
    </lineage>
</organism>
<dbReference type="RefSeq" id="WP_110521769.1">
    <property type="nucleotide sequence ID" value="NZ_PDOF01000004.1"/>
</dbReference>
<dbReference type="Pfam" id="PF00366">
    <property type="entry name" value="Ribosomal_S17"/>
    <property type="match status" value="1"/>
</dbReference>
<evidence type="ECO:0000313" key="10">
    <source>
        <dbReference type="Proteomes" id="UP000248066"/>
    </source>
</evidence>